<feature type="region of interest" description="Disordered" evidence="1">
    <location>
        <begin position="359"/>
        <end position="399"/>
    </location>
</feature>
<evidence type="ECO:0000313" key="6">
    <source>
        <dbReference type="WBParaSite" id="BXY_1402100.1"/>
    </source>
</evidence>
<evidence type="ECO:0000256" key="2">
    <source>
        <dbReference type="SAM" id="SignalP"/>
    </source>
</evidence>
<reference evidence="3" key="2">
    <citation type="submission" date="2020-09" db="EMBL/GenBank/DDBJ databases">
        <authorList>
            <person name="Kikuchi T."/>
        </authorList>
    </citation>
    <scope>NUCLEOTIDE SEQUENCE</scope>
    <source>
        <strain evidence="3">Ka4C1</strain>
    </source>
</reference>
<dbReference type="Proteomes" id="UP000659654">
    <property type="component" value="Unassembled WGS sequence"/>
</dbReference>
<keyword evidence="5" id="KW-1185">Reference proteome</keyword>
<feature type="chain" id="PRO_5035360159" evidence="2">
    <location>
        <begin position="28"/>
        <end position="657"/>
    </location>
</feature>
<dbReference type="EMBL" id="CAJFCV020000006">
    <property type="protein sequence ID" value="CAG9129832.1"/>
    <property type="molecule type" value="Genomic_DNA"/>
</dbReference>
<dbReference type="OrthoDB" id="5863505at2759"/>
<reference evidence="6" key="1">
    <citation type="submission" date="2016-11" db="UniProtKB">
        <authorList>
            <consortium name="WormBaseParasite"/>
        </authorList>
    </citation>
    <scope>IDENTIFICATION</scope>
</reference>
<feature type="compositionally biased region" description="Low complexity" evidence="1">
    <location>
        <begin position="243"/>
        <end position="253"/>
    </location>
</feature>
<gene>
    <name evidence="3" type="ORF">BXYJ_LOCUS14291</name>
</gene>
<accession>A0A1I7SLT8</accession>
<proteinExistence type="predicted"/>
<dbReference type="AlphaFoldDB" id="A0A1I7SLT8"/>
<dbReference type="Proteomes" id="UP000095284">
    <property type="component" value="Unplaced"/>
</dbReference>
<feature type="compositionally biased region" description="Basic and acidic residues" evidence="1">
    <location>
        <begin position="175"/>
        <end position="213"/>
    </location>
</feature>
<sequence>MPPSDGLCNRLVLVVVLVQLATVPVNAQFGEIASIVTGLLGSGAGLGSLGGLAGAGAAAGSAGAAGAAGAANALGSVGQLYQLAQAALQLTGTGVGIVNQASESAWFPAAVENAARMNRELQDRILAQQKNGGGAGGLGGGGGLGAGGLPDLLGIMPKTAGVGTAKEIDELGGEFGKEFGSHETPDETENKEKETETKTKSEEKKTEGSEKESSGGQVPLPGLVSLLPGESLGSTHEEEETPVAEVETTEAPAISPAEEKTQPAQPSPRITVEFPEDHDEFGEVKKPAKPNVEFSVDSGEENFPLIPPRAASPNSHDSVELPIDEKDVQTMVPELKKLIHALRKSNLTRLELMELTKQLEGNHEIGTPRENTTPTPTDLKTPLDRQPENELEQQEQDARKKAVNRNLSALRKALDAKPELRDELAHLMRTSPVIIKLPRPMLNGEVVRKKPQEDSARAFAARQVSMLPRRFITTTQSPVGEPVKHRNVAKAAPNRKNVSPYPIPTTTAPVTVTFPPTTTTQSYAQYQQAYQRYYQQYYGQQQPHYFSHLAAPQLTPQQPQNLFGQPQQPYYSHYYQHQQALQPQPFQYNTQQTYQQPQQQFFQQPQQPQQQLPYNSQRAFPARTVAPPVVTPAPLLLQHPWSQGSLLTVPQPHDNGK</sequence>
<feature type="region of interest" description="Disordered" evidence="1">
    <location>
        <begin position="175"/>
        <end position="321"/>
    </location>
</feature>
<dbReference type="eggNOG" id="ENOG502SBB1">
    <property type="taxonomic scope" value="Eukaryota"/>
</dbReference>
<dbReference type="EMBL" id="CAJFDI010000006">
    <property type="protein sequence ID" value="CAD5234200.1"/>
    <property type="molecule type" value="Genomic_DNA"/>
</dbReference>
<dbReference type="WBParaSite" id="BXY_1402100.1">
    <property type="protein sequence ID" value="BXY_1402100.1"/>
    <property type="gene ID" value="BXY_1402100"/>
</dbReference>
<feature type="signal peptide" evidence="2">
    <location>
        <begin position="1"/>
        <end position="27"/>
    </location>
</feature>
<name>A0A1I7SLT8_BURXY</name>
<feature type="compositionally biased region" description="Low complexity" evidence="1">
    <location>
        <begin position="214"/>
        <end position="234"/>
    </location>
</feature>
<keyword evidence="2" id="KW-0732">Signal</keyword>
<protein>
    <submittedName>
        <fullName evidence="3">(pine wood nematode) hypothetical protein</fullName>
    </submittedName>
</protein>
<evidence type="ECO:0000313" key="5">
    <source>
        <dbReference type="Proteomes" id="UP000659654"/>
    </source>
</evidence>
<evidence type="ECO:0000256" key="1">
    <source>
        <dbReference type="SAM" id="MobiDB-lite"/>
    </source>
</evidence>
<organism evidence="4 6">
    <name type="scientific">Bursaphelenchus xylophilus</name>
    <name type="common">Pinewood nematode worm</name>
    <name type="synonym">Aphelenchoides xylophilus</name>
    <dbReference type="NCBI Taxonomy" id="6326"/>
    <lineage>
        <taxon>Eukaryota</taxon>
        <taxon>Metazoa</taxon>
        <taxon>Ecdysozoa</taxon>
        <taxon>Nematoda</taxon>
        <taxon>Chromadorea</taxon>
        <taxon>Rhabditida</taxon>
        <taxon>Tylenchina</taxon>
        <taxon>Tylenchomorpha</taxon>
        <taxon>Aphelenchoidea</taxon>
        <taxon>Aphelenchoididae</taxon>
        <taxon>Bursaphelenchus</taxon>
    </lineage>
</organism>
<evidence type="ECO:0000313" key="3">
    <source>
        <dbReference type="EMBL" id="CAD5234200.1"/>
    </source>
</evidence>
<evidence type="ECO:0000313" key="4">
    <source>
        <dbReference type="Proteomes" id="UP000095284"/>
    </source>
</evidence>
<dbReference type="Proteomes" id="UP000582659">
    <property type="component" value="Unassembled WGS sequence"/>
</dbReference>